<proteinExistence type="predicted"/>
<name>A0ABT6R693_9BACL</name>
<evidence type="ECO:0008006" key="3">
    <source>
        <dbReference type="Google" id="ProtNLM"/>
    </source>
</evidence>
<dbReference type="Proteomes" id="UP001243286">
    <property type="component" value="Unassembled WGS sequence"/>
</dbReference>
<accession>A0ABT6R693</accession>
<sequence length="44" mass="5096">MITVKFECEECGHKEENCSFFVDGGYQSIEVICPECGEKEVEYR</sequence>
<dbReference type="RefSeq" id="WP_282357481.1">
    <property type="nucleotide sequence ID" value="NZ_JASBQV010000041.1"/>
</dbReference>
<evidence type="ECO:0000313" key="1">
    <source>
        <dbReference type="EMBL" id="MDI3236447.1"/>
    </source>
</evidence>
<gene>
    <name evidence="1" type="ORF">QK289_15635</name>
</gene>
<protein>
    <recommendedName>
        <fullName evidence="3">Phage protein</fullName>
    </recommendedName>
</protein>
<reference evidence="1 2" key="1">
    <citation type="submission" date="2023-04" db="EMBL/GenBank/DDBJ databases">
        <title>Antarctic isolates genomes.</title>
        <authorList>
            <person name="Dimov S.G."/>
        </authorList>
    </citation>
    <scope>NUCLEOTIDE SEQUENCE [LARGE SCALE GENOMIC DNA]</scope>
    <source>
        <strain evidence="1 2">AL19</strain>
    </source>
</reference>
<evidence type="ECO:0000313" key="2">
    <source>
        <dbReference type="Proteomes" id="UP001243286"/>
    </source>
</evidence>
<comment type="caution">
    <text evidence="1">The sequence shown here is derived from an EMBL/GenBank/DDBJ whole genome shotgun (WGS) entry which is preliminary data.</text>
</comment>
<keyword evidence="2" id="KW-1185">Reference proteome</keyword>
<dbReference type="EMBL" id="JASBQV010000041">
    <property type="protein sequence ID" value="MDI3236447.1"/>
    <property type="molecule type" value="Genomic_DNA"/>
</dbReference>
<organism evidence="1 2">
    <name type="scientific">Exiguobacterium antarcticum</name>
    <dbReference type="NCBI Taxonomy" id="132920"/>
    <lineage>
        <taxon>Bacteria</taxon>
        <taxon>Bacillati</taxon>
        <taxon>Bacillota</taxon>
        <taxon>Bacilli</taxon>
        <taxon>Bacillales</taxon>
        <taxon>Bacillales Family XII. Incertae Sedis</taxon>
        <taxon>Exiguobacterium</taxon>
    </lineage>
</organism>